<keyword evidence="2" id="KW-0472">Membrane</keyword>
<dbReference type="Pfam" id="PF00903">
    <property type="entry name" value="Glyoxalase"/>
    <property type="match status" value="1"/>
</dbReference>
<dbReference type="PROSITE" id="PS51819">
    <property type="entry name" value="VOC"/>
    <property type="match status" value="1"/>
</dbReference>
<accession>A0ABQ3Y627</accession>
<feature type="compositionally biased region" description="Low complexity" evidence="1">
    <location>
        <begin position="771"/>
        <end position="801"/>
    </location>
</feature>
<feature type="compositionally biased region" description="Low complexity" evidence="1">
    <location>
        <begin position="416"/>
        <end position="466"/>
    </location>
</feature>
<dbReference type="InterPro" id="IPR004360">
    <property type="entry name" value="Glyas_Fos-R_dOase_dom"/>
</dbReference>
<feature type="transmembrane region" description="Helical" evidence="2">
    <location>
        <begin position="12"/>
        <end position="33"/>
    </location>
</feature>
<gene>
    <name evidence="4" type="ORF">Ade02nite_40820</name>
</gene>
<keyword evidence="2" id="KW-1133">Transmembrane helix</keyword>
<dbReference type="Proteomes" id="UP000609879">
    <property type="component" value="Unassembled WGS sequence"/>
</dbReference>
<sequence length="998" mass="100336">MANQTGRPIAPARKLVAAVSGTIAVFVVALGFGMSSLGVVIFGVVLLALSVALGSVNVVRRGARAWVSGTAEVRSISPPPTSAAVYGRARILAVVVAPGLPTSEVEINESKVPVVKWPAPGDTLPITVDVDDMRRVRINWDEAIPREHGEDPPPPPPEYDEFDNESDLDSDLLDDVEPPPWVTRDRQWGRGPEEPPPPPPPSASPPQPGLDDGTVVVRDTPAGPVVEGEFVDHDDTPQTLPRRAPKAATGAESPTVAATAGAAAAGMGTAASTPGTRRPSPHPRGAGSATATAEPTTVTAPPPQREPHPDDLLATDIPLDEPADQPQQPRRPEPVPTSTAPHPSPVGSFPTAPPPSTPPPTAPAPSTPPPAPADDEIDLPLDADPDPAPETTPHAAAAVEDDLIAPPPPSSTRFVSNAAHDATTAASATTSATSAAADGDSAAANLGSADEAARDAAAAPRTAGDDLPPEQRVAAVPWEPEPSSSGRDEAPLADQAGAAPADESRETASGTGSPPRPQEAQPVSTADSETASPPRPQDAEAAQPVSEAQPASATQPASDAQPASAAQPVSAAHSGGQEHSQAKHGLIATAVGAVAAAAVAAVKKAGKQDRDEPPTDDIPAGSAAIPDQPAARPPAPAAAAATAVPAADEPPAGNGPAIAEADADNAARPPAPAAAAAFSVTERASAPQPSAADTGHPTAKPADDTQAQHPTPTPADDTQAQHPTAAPADDTPASHPTATPADDTPAFAHIPAEDADAPIKDADATAEDADATAGAAPPSAHAAASAGESPAAGGAAAWPVREASAAAEEEIAAPRPSAPTPAAAALAAAAAAAAAAGPASGGDKNPWADFAGSREPDESTAEVITAYPSARPGPAGAIHGVGITVLVTDLARSIAFYRDTLGFYEIDSGEGSAVLASGDTRLVLRTVHGLSAEAGRLIYLNLEVGDVEAVYEELRAKGVEFVHAPRPVNRGDRLELWSASFRDPDDHNIAITQWRAIH</sequence>
<feature type="compositionally biased region" description="Low complexity" evidence="1">
    <location>
        <begin position="548"/>
        <end position="572"/>
    </location>
</feature>
<feature type="domain" description="VOC" evidence="3">
    <location>
        <begin position="877"/>
        <end position="994"/>
    </location>
</feature>
<feature type="compositionally biased region" description="Polar residues" evidence="1">
    <location>
        <begin position="521"/>
        <end position="531"/>
    </location>
</feature>
<feature type="transmembrane region" description="Helical" evidence="2">
    <location>
        <begin position="39"/>
        <end position="59"/>
    </location>
</feature>
<evidence type="ECO:0000256" key="1">
    <source>
        <dbReference type="SAM" id="MobiDB-lite"/>
    </source>
</evidence>
<reference evidence="4 5" key="1">
    <citation type="submission" date="2021-01" db="EMBL/GenBank/DDBJ databases">
        <title>Whole genome shotgun sequence of Actinoplanes deccanensis NBRC 13994.</title>
        <authorList>
            <person name="Komaki H."/>
            <person name="Tamura T."/>
        </authorList>
    </citation>
    <scope>NUCLEOTIDE SEQUENCE [LARGE SCALE GENOMIC DNA]</scope>
    <source>
        <strain evidence="4 5">NBRC 13994</strain>
    </source>
</reference>
<feature type="compositionally biased region" description="Low complexity" evidence="1">
    <location>
        <begin position="289"/>
        <end position="299"/>
    </location>
</feature>
<feature type="compositionally biased region" description="Basic and acidic residues" evidence="1">
    <location>
        <begin position="183"/>
        <end position="193"/>
    </location>
</feature>
<dbReference type="Gene3D" id="3.10.180.10">
    <property type="entry name" value="2,3-Dihydroxybiphenyl 1,2-Dioxygenase, domain 1"/>
    <property type="match status" value="1"/>
</dbReference>
<dbReference type="InterPro" id="IPR029068">
    <property type="entry name" value="Glyas_Bleomycin-R_OHBP_Dase"/>
</dbReference>
<proteinExistence type="predicted"/>
<dbReference type="EMBL" id="BOMI01000078">
    <property type="protein sequence ID" value="GID75441.1"/>
    <property type="molecule type" value="Genomic_DNA"/>
</dbReference>
<feature type="compositionally biased region" description="Low complexity" evidence="1">
    <location>
        <begin position="637"/>
        <end position="677"/>
    </location>
</feature>
<feature type="region of interest" description="Disordered" evidence="1">
    <location>
        <begin position="598"/>
        <end position="749"/>
    </location>
</feature>
<comment type="caution">
    <text evidence="4">The sequence shown here is derived from an EMBL/GenBank/DDBJ whole genome shotgun (WGS) entry which is preliminary data.</text>
</comment>
<feature type="region of interest" description="Disordered" evidence="1">
    <location>
        <begin position="141"/>
        <end position="584"/>
    </location>
</feature>
<feature type="compositionally biased region" description="Pro residues" evidence="1">
    <location>
        <begin position="194"/>
        <end position="208"/>
    </location>
</feature>
<protein>
    <recommendedName>
        <fullName evidence="3">VOC domain-containing protein</fullName>
    </recommendedName>
</protein>
<dbReference type="PRINTS" id="PR01217">
    <property type="entry name" value="PRICHEXTENSN"/>
</dbReference>
<feature type="compositionally biased region" description="Low complexity" evidence="1">
    <location>
        <begin position="257"/>
        <end position="276"/>
    </location>
</feature>
<feature type="compositionally biased region" description="Acidic residues" evidence="1">
    <location>
        <begin position="158"/>
        <end position="177"/>
    </location>
</feature>
<evidence type="ECO:0000259" key="3">
    <source>
        <dbReference type="PROSITE" id="PS51819"/>
    </source>
</evidence>
<feature type="compositionally biased region" description="Acidic residues" evidence="1">
    <location>
        <begin position="373"/>
        <end position="387"/>
    </location>
</feature>
<evidence type="ECO:0000313" key="5">
    <source>
        <dbReference type="Proteomes" id="UP000609879"/>
    </source>
</evidence>
<feature type="compositionally biased region" description="Low complexity" evidence="1">
    <location>
        <begin position="492"/>
        <end position="501"/>
    </location>
</feature>
<dbReference type="CDD" id="cd06587">
    <property type="entry name" value="VOC"/>
    <property type="match status" value="1"/>
</dbReference>
<feature type="compositionally biased region" description="Low complexity" evidence="1">
    <location>
        <begin position="389"/>
        <end position="398"/>
    </location>
</feature>
<evidence type="ECO:0000256" key="2">
    <source>
        <dbReference type="SAM" id="Phobius"/>
    </source>
</evidence>
<feature type="compositionally biased region" description="Basic and acidic residues" evidence="1">
    <location>
        <begin position="141"/>
        <end position="151"/>
    </location>
</feature>
<feature type="compositionally biased region" description="Low complexity" evidence="1">
    <location>
        <begin position="717"/>
        <end position="746"/>
    </location>
</feature>
<feature type="region of interest" description="Disordered" evidence="1">
    <location>
        <begin position="837"/>
        <end position="861"/>
    </location>
</feature>
<name>A0ABQ3Y627_9ACTN</name>
<feature type="region of interest" description="Disordered" evidence="1">
    <location>
        <begin position="764"/>
        <end position="801"/>
    </location>
</feature>
<evidence type="ECO:0000313" key="4">
    <source>
        <dbReference type="EMBL" id="GID75441.1"/>
    </source>
</evidence>
<keyword evidence="5" id="KW-1185">Reference proteome</keyword>
<dbReference type="SUPFAM" id="SSF54593">
    <property type="entry name" value="Glyoxalase/Bleomycin resistance protein/Dihydroxybiphenyl dioxygenase"/>
    <property type="match status" value="1"/>
</dbReference>
<feature type="compositionally biased region" description="Pro residues" evidence="1">
    <location>
        <begin position="351"/>
        <end position="372"/>
    </location>
</feature>
<dbReference type="InterPro" id="IPR037523">
    <property type="entry name" value="VOC_core"/>
</dbReference>
<organism evidence="4 5">
    <name type="scientific">Paractinoplanes deccanensis</name>
    <dbReference type="NCBI Taxonomy" id="113561"/>
    <lineage>
        <taxon>Bacteria</taxon>
        <taxon>Bacillati</taxon>
        <taxon>Actinomycetota</taxon>
        <taxon>Actinomycetes</taxon>
        <taxon>Micromonosporales</taxon>
        <taxon>Micromonosporaceae</taxon>
        <taxon>Paractinoplanes</taxon>
    </lineage>
</organism>
<keyword evidence="2" id="KW-0812">Transmembrane</keyword>